<protein>
    <submittedName>
        <fullName evidence="1">Uncharacterized protein</fullName>
    </submittedName>
</protein>
<evidence type="ECO:0000313" key="1">
    <source>
        <dbReference type="EMBL" id="PSR71912.1"/>
    </source>
</evidence>
<dbReference type="AlphaFoldDB" id="A0A2R6NIT8"/>
<gene>
    <name evidence="1" type="ORF">PHLCEN_2v12214</name>
</gene>
<reference evidence="1 2" key="1">
    <citation type="submission" date="2018-02" db="EMBL/GenBank/DDBJ databases">
        <title>Genome sequence of the basidiomycete white-rot fungus Phlebia centrifuga.</title>
        <authorList>
            <person name="Granchi Z."/>
            <person name="Peng M."/>
            <person name="de Vries R.P."/>
            <person name="Hilden K."/>
            <person name="Makela M.R."/>
            <person name="Grigoriev I."/>
            <person name="Riley R."/>
        </authorList>
    </citation>
    <scope>NUCLEOTIDE SEQUENCE [LARGE SCALE GENOMIC DNA]</scope>
    <source>
        <strain evidence="1 2">FBCC195</strain>
    </source>
</reference>
<dbReference type="Proteomes" id="UP000186601">
    <property type="component" value="Unassembled WGS sequence"/>
</dbReference>
<dbReference type="InterPro" id="IPR036291">
    <property type="entry name" value="NAD(P)-bd_dom_sf"/>
</dbReference>
<proteinExistence type="predicted"/>
<dbReference type="EMBL" id="MLYV02001231">
    <property type="protein sequence ID" value="PSR71912.1"/>
    <property type="molecule type" value="Genomic_DNA"/>
</dbReference>
<keyword evidence="2" id="KW-1185">Reference proteome</keyword>
<accession>A0A2R6NIT8</accession>
<evidence type="ECO:0000313" key="2">
    <source>
        <dbReference type="Proteomes" id="UP000186601"/>
    </source>
</evidence>
<organism evidence="1 2">
    <name type="scientific">Hermanssonia centrifuga</name>
    <dbReference type="NCBI Taxonomy" id="98765"/>
    <lineage>
        <taxon>Eukaryota</taxon>
        <taxon>Fungi</taxon>
        <taxon>Dikarya</taxon>
        <taxon>Basidiomycota</taxon>
        <taxon>Agaricomycotina</taxon>
        <taxon>Agaricomycetes</taxon>
        <taxon>Polyporales</taxon>
        <taxon>Meruliaceae</taxon>
        <taxon>Hermanssonia</taxon>
    </lineage>
</organism>
<feature type="non-terminal residue" evidence="1">
    <location>
        <position position="1"/>
    </location>
</feature>
<comment type="caution">
    <text evidence="1">The sequence shown here is derived from an EMBL/GenBank/DDBJ whole genome shotgun (WGS) entry which is preliminary data.</text>
</comment>
<sequence>PQFALSPDSQTPSRTFVQNRWSSTSLDSDEQIISAAHEALQIYGYVDFLVNNAANGVIGPVEELNIEKQYGCEGLPKLEGKV</sequence>
<name>A0A2R6NIT8_9APHY</name>
<dbReference type="SUPFAM" id="SSF51735">
    <property type="entry name" value="NAD(P)-binding Rossmann-fold domains"/>
    <property type="match status" value="1"/>
</dbReference>